<name>A0A3M7S1V6_BRAPC</name>
<comment type="caution">
    <text evidence="1">The sequence shown here is derived from an EMBL/GenBank/DDBJ whole genome shotgun (WGS) entry which is preliminary data.</text>
</comment>
<organism evidence="1 2">
    <name type="scientific">Brachionus plicatilis</name>
    <name type="common">Marine rotifer</name>
    <name type="synonym">Brachionus muelleri</name>
    <dbReference type="NCBI Taxonomy" id="10195"/>
    <lineage>
        <taxon>Eukaryota</taxon>
        <taxon>Metazoa</taxon>
        <taxon>Spiralia</taxon>
        <taxon>Gnathifera</taxon>
        <taxon>Rotifera</taxon>
        <taxon>Eurotatoria</taxon>
        <taxon>Monogononta</taxon>
        <taxon>Pseudotrocha</taxon>
        <taxon>Ploima</taxon>
        <taxon>Brachionidae</taxon>
        <taxon>Brachionus</taxon>
    </lineage>
</organism>
<reference evidence="1 2" key="1">
    <citation type="journal article" date="2018" name="Sci. Rep.">
        <title>Genomic signatures of local adaptation to the degree of environmental predictability in rotifers.</title>
        <authorList>
            <person name="Franch-Gras L."/>
            <person name="Hahn C."/>
            <person name="Garcia-Roger E.M."/>
            <person name="Carmona M.J."/>
            <person name="Serra M."/>
            <person name="Gomez A."/>
        </authorList>
    </citation>
    <scope>NUCLEOTIDE SEQUENCE [LARGE SCALE GENOMIC DNA]</scope>
    <source>
        <strain evidence="1">HYR1</strain>
    </source>
</reference>
<evidence type="ECO:0000313" key="1">
    <source>
        <dbReference type="EMBL" id="RNA29791.1"/>
    </source>
</evidence>
<dbReference type="EMBL" id="REGN01002164">
    <property type="protein sequence ID" value="RNA29791.1"/>
    <property type="molecule type" value="Genomic_DNA"/>
</dbReference>
<protein>
    <submittedName>
        <fullName evidence="1">Uncharacterized protein</fullName>
    </submittedName>
</protein>
<dbReference type="Proteomes" id="UP000276133">
    <property type="component" value="Unassembled WGS sequence"/>
</dbReference>
<accession>A0A3M7S1V6</accession>
<proteinExistence type="predicted"/>
<evidence type="ECO:0000313" key="2">
    <source>
        <dbReference type="Proteomes" id="UP000276133"/>
    </source>
</evidence>
<dbReference type="AlphaFoldDB" id="A0A3M7S1V6"/>
<sequence>MEHEFELSKVNKGLLYGIKNITYRQTICEMIKYGNEIVRQTVRKIVDCRKDDEYKKYRKYKIDQGQINKLEKIDGTIFIKYDIHCLNKIGILEYVPIKELSVTSFNITKGVVKGSQ</sequence>
<keyword evidence="2" id="KW-1185">Reference proteome</keyword>
<gene>
    <name evidence="1" type="ORF">BpHYR1_034779</name>
</gene>